<evidence type="ECO:0000313" key="2">
    <source>
        <dbReference type="Proteomes" id="UP000250078"/>
    </source>
</evidence>
<reference evidence="1 2" key="1">
    <citation type="journal article" date="2016" name="Nat. Commun.">
        <title>Ectomycorrhizal ecology is imprinted in the genome of the dominant symbiotic fungus Cenococcum geophilum.</title>
        <authorList>
            <consortium name="DOE Joint Genome Institute"/>
            <person name="Peter M."/>
            <person name="Kohler A."/>
            <person name="Ohm R.A."/>
            <person name="Kuo A."/>
            <person name="Krutzmann J."/>
            <person name="Morin E."/>
            <person name="Arend M."/>
            <person name="Barry K.W."/>
            <person name="Binder M."/>
            <person name="Choi C."/>
            <person name="Clum A."/>
            <person name="Copeland A."/>
            <person name="Grisel N."/>
            <person name="Haridas S."/>
            <person name="Kipfer T."/>
            <person name="LaButti K."/>
            <person name="Lindquist E."/>
            <person name="Lipzen A."/>
            <person name="Maire R."/>
            <person name="Meier B."/>
            <person name="Mihaltcheva S."/>
            <person name="Molinier V."/>
            <person name="Murat C."/>
            <person name="Poggeler S."/>
            <person name="Quandt C.A."/>
            <person name="Sperisen C."/>
            <person name="Tritt A."/>
            <person name="Tisserant E."/>
            <person name="Crous P.W."/>
            <person name="Henrissat B."/>
            <person name="Nehls U."/>
            <person name="Egli S."/>
            <person name="Spatafora J.W."/>
            <person name="Grigoriev I.V."/>
            <person name="Martin F.M."/>
        </authorList>
    </citation>
    <scope>NUCLEOTIDE SEQUENCE [LARGE SCALE GENOMIC DNA]</scope>
    <source>
        <strain evidence="1 2">1.58</strain>
    </source>
</reference>
<protein>
    <submittedName>
        <fullName evidence="1">Uncharacterized protein</fullName>
    </submittedName>
</protein>
<dbReference type="Proteomes" id="UP000250078">
    <property type="component" value="Unassembled WGS sequence"/>
</dbReference>
<sequence>MHVACPSACPGAFGPSVELNCWHCQPHFILNVGMNKFCEKRRNEFHATCDDIPVFQLGAVVFRHGFVAQGDGWDSNRSILARAYAGDRATAVQRRMASGACQSRRERESATPSQPRADSQAAGTGMIAVWQGNEAWEVQHACKRVLLVGWTTPEEKSVARAEDEGERADPVVRRGCLLAVNKNQHSFEAVLYRQYAGRMPDLADWARHAVLSGQHQLSPAVTYRWVGGASRRDISISCQSTAINNKAVTNGWELWRTGMKGYEKL</sequence>
<dbReference type="EMBL" id="KV748284">
    <property type="protein sequence ID" value="OCK86835.1"/>
    <property type="molecule type" value="Genomic_DNA"/>
</dbReference>
<name>A0ACC8EKQ1_9PEZI</name>
<evidence type="ECO:0000313" key="1">
    <source>
        <dbReference type="EMBL" id="OCK86835.1"/>
    </source>
</evidence>
<gene>
    <name evidence="1" type="ORF">K441DRAFT_701657</name>
</gene>
<keyword evidence="2" id="KW-1185">Reference proteome</keyword>
<accession>A0ACC8EKQ1</accession>
<proteinExistence type="predicted"/>
<organism evidence="1 2">
    <name type="scientific">Cenococcum geophilum 1.58</name>
    <dbReference type="NCBI Taxonomy" id="794803"/>
    <lineage>
        <taxon>Eukaryota</taxon>
        <taxon>Fungi</taxon>
        <taxon>Dikarya</taxon>
        <taxon>Ascomycota</taxon>
        <taxon>Pezizomycotina</taxon>
        <taxon>Dothideomycetes</taxon>
        <taxon>Pleosporomycetidae</taxon>
        <taxon>Gloniales</taxon>
        <taxon>Gloniaceae</taxon>
        <taxon>Cenococcum</taxon>
    </lineage>
</organism>